<name>A0AAD9K7X4_RIDPI</name>
<reference evidence="1" key="1">
    <citation type="journal article" date="2023" name="Mol. Biol. Evol.">
        <title>Third-Generation Sequencing Reveals the Adaptive Role of the Epigenome in Three Deep-Sea Polychaetes.</title>
        <authorList>
            <person name="Perez M."/>
            <person name="Aroh O."/>
            <person name="Sun Y."/>
            <person name="Lan Y."/>
            <person name="Juniper S.K."/>
            <person name="Young C.R."/>
            <person name="Angers B."/>
            <person name="Qian P.Y."/>
        </authorList>
    </citation>
    <scope>NUCLEOTIDE SEQUENCE</scope>
    <source>
        <strain evidence="1">R07B-5</strain>
    </source>
</reference>
<protein>
    <submittedName>
        <fullName evidence="1">Uncharacterized protein</fullName>
    </submittedName>
</protein>
<proteinExistence type="predicted"/>
<organism evidence="1 2">
    <name type="scientific">Ridgeia piscesae</name>
    <name type="common">Tubeworm</name>
    <dbReference type="NCBI Taxonomy" id="27915"/>
    <lineage>
        <taxon>Eukaryota</taxon>
        <taxon>Metazoa</taxon>
        <taxon>Spiralia</taxon>
        <taxon>Lophotrochozoa</taxon>
        <taxon>Annelida</taxon>
        <taxon>Polychaeta</taxon>
        <taxon>Sedentaria</taxon>
        <taxon>Canalipalpata</taxon>
        <taxon>Sabellida</taxon>
        <taxon>Siboglinidae</taxon>
        <taxon>Ridgeia</taxon>
    </lineage>
</organism>
<evidence type="ECO:0000313" key="2">
    <source>
        <dbReference type="Proteomes" id="UP001209878"/>
    </source>
</evidence>
<evidence type="ECO:0000313" key="1">
    <source>
        <dbReference type="EMBL" id="KAK2166367.1"/>
    </source>
</evidence>
<dbReference type="EMBL" id="JAODUO010001324">
    <property type="protein sequence ID" value="KAK2166367.1"/>
    <property type="molecule type" value="Genomic_DNA"/>
</dbReference>
<dbReference type="Proteomes" id="UP001209878">
    <property type="component" value="Unassembled WGS sequence"/>
</dbReference>
<sequence>MAPVAISLQSVMARSRSSLIRRERLVGNGCAPVIFIFWCWWSSVLCAWPTRVNGCLEYRRYYATFIITKQLPQTIRGVAKRCRNEQRQTGRLHQHQIGR</sequence>
<keyword evidence="2" id="KW-1185">Reference proteome</keyword>
<dbReference type="AlphaFoldDB" id="A0AAD9K7X4"/>
<accession>A0AAD9K7X4</accession>
<gene>
    <name evidence="1" type="ORF">NP493_1325g00018</name>
</gene>
<comment type="caution">
    <text evidence="1">The sequence shown here is derived from an EMBL/GenBank/DDBJ whole genome shotgun (WGS) entry which is preliminary data.</text>
</comment>